<dbReference type="GO" id="GO:0046982">
    <property type="term" value="F:protein heterodimerization activity"/>
    <property type="evidence" value="ECO:0007669"/>
    <property type="project" value="InterPro"/>
</dbReference>
<dbReference type="InterPro" id="IPR003958">
    <property type="entry name" value="CBFA_NFYB_domain"/>
</dbReference>
<keyword evidence="6" id="KW-1185">Reference proteome</keyword>
<evidence type="ECO:0000256" key="3">
    <source>
        <dbReference type="SAM" id="MobiDB-lite"/>
    </source>
</evidence>
<proteinExistence type="predicted"/>
<organism evidence="5 6">
    <name type="scientific">Caenorhabditis auriculariae</name>
    <dbReference type="NCBI Taxonomy" id="2777116"/>
    <lineage>
        <taxon>Eukaryota</taxon>
        <taxon>Metazoa</taxon>
        <taxon>Ecdysozoa</taxon>
        <taxon>Nematoda</taxon>
        <taxon>Chromadorea</taxon>
        <taxon>Rhabditida</taxon>
        <taxon>Rhabditina</taxon>
        <taxon>Rhabditomorpha</taxon>
        <taxon>Rhabditoidea</taxon>
        <taxon>Rhabditidae</taxon>
        <taxon>Peloderinae</taxon>
        <taxon>Caenorhabditis</taxon>
    </lineage>
</organism>
<reference evidence="5" key="1">
    <citation type="submission" date="2020-10" db="EMBL/GenBank/DDBJ databases">
        <authorList>
            <person name="Kikuchi T."/>
        </authorList>
    </citation>
    <scope>NUCLEOTIDE SEQUENCE</scope>
    <source>
        <strain evidence="5">NKZ352</strain>
    </source>
</reference>
<evidence type="ECO:0000313" key="5">
    <source>
        <dbReference type="EMBL" id="CAD6198406.1"/>
    </source>
</evidence>
<dbReference type="EMBL" id="CAJGYM010000125">
    <property type="protein sequence ID" value="CAD6198406.1"/>
    <property type="molecule type" value="Genomic_DNA"/>
</dbReference>
<dbReference type="GO" id="GO:0006261">
    <property type="term" value="P:DNA-templated DNA replication"/>
    <property type="evidence" value="ECO:0007669"/>
    <property type="project" value="TreeGrafter"/>
</dbReference>
<feature type="region of interest" description="Disordered" evidence="3">
    <location>
        <begin position="129"/>
        <end position="172"/>
    </location>
</feature>
<dbReference type="Gene3D" id="1.10.20.10">
    <property type="entry name" value="Histone, subunit A"/>
    <property type="match status" value="1"/>
</dbReference>
<name>A0A8S1HP19_9PELO</name>
<evidence type="ECO:0000313" key="6">
    <source>
        <dbReference type="Proteomes" id="UP000835052"/>
    </source>
</evidence>
<comment type="caution">
    <text evidence="5">The sequence shown here is derived from an EMBL/GenBank/DDBJ whole genome shotgun (WGS) entry which is preliminary data.</text>
</comment>
<protein>
    <recommendedName>
        <fullName evidence="4">Transcription factor CBF/NF-Y/archaeal histone domain-containing protein</fullName>
    </recommendedName>
</protein>
<evidence type="ECO:0000256" key="1">
    <source>
        <dbReference type="ARBA" id="ARBA00004123"/>
    </source>
</evidence>
<dbReference type="PANTHER" id="PTHR10252">
    <property type="entry name" value="HISTONE-LIKE TRANSCRIPTION FACTOR CCAAT-RELATED"/>
    <property type="match status" value="1"/>
</dbReference>
<dbReference type="OrthoDB" id="636685at2759"/>
<accession>A0A8S1HP19</accession>
<comment type="subcellular location">
    <subcellularLocation>
        <location evidence="1">Nucleus</location>
    </subcellularLocation>
</comment>
<dbReference type="GO" id="GO:0008622">
    <property type="term" value="C:epsilon DNA polymerase complex"/>
    <property type="evidence" value="ECO:0007669"/>
    <property type="project" value="TreeGrafter"/>
</dbReference>
<sequence>MPIHSKKKNAKQPELVPMSEEELAQMEEHIDEVLKTQLPIGRIKKICRLDPDVSMMNNEALRLISKAAELFLIELGRAANTNAVMERRKTVQNKDINKCIVSRWTFAFLEDALDGWPKNEPKKRIIISTEGESAAPDEGDVADDSVVEDSCADEVDESTQPLLDEEEEEVVPDSVDLEGIAEEIADLDV</sequence>
<evidence type="ECO:0000256" key="2">
    <source>
        <dbReference type="ARBA" id="ARBA00023242"/>
    </source>
</evidence>
<feature type="compositionally biased region" description="Acidic residues" evidence="3">
    <location>
        <begin position="135"/>
        <end position="172"/>
    </location>
</feature>
<keyword evidence="2" id="KW-0539">Nucleus</keyword>
<dbReference type="PANTHER" id="PTHR10252:SF79">
    <property type="entry name" value="DNA POLYMERASE EPSILON SUBUNIT 4"/>
    <property type="match status" value="1"/>
</dbReference>
<dbReference type="SUPFAM" id="SSF47113">
    <property type="entry name" value="Histone-fold"/>
    <property type="match status" value="1"/>
</dbReference>
<feature type="domain" description="Transcription factor CBF/NF-Y/archaeal histone" evidence="4">
    <location>
        <begin position="37"/>
        <end position="100"/>
    </location>
</feature>
<gene>
    <name evidence="5" type="ORF">CAUJ_LOCUS14312</name>
</gene>
<dbReference type="AlphaFoldDB" id="A0A8S1HP19"/>
<dbReference type="CDD" id="cd22929">
    <property type="entry name" value="HFD_POLE4-like"/>
    <property type="match status" value="1"/>
</dbReference>
<dbReference type="Pfam" id="PF00808">
    <property type="entry name" value="CBFD_NFYB_HMF"/>
    <property type="match status" value="1"/>
</dbReference>
<dbReference type="Proteomes" id="UP000835052">
    <property type="component" value="Unassembled WGS sequence"/>
</dbReference>
<evidence type="ECO:0000259" key="4">
    <source>
        <dbReference type="Pfam" id="PF00808"/>
    </source>
</evidence>
<dbReference type="InterPro" id="IPR050568">
    <property type="entry name" value="Transcr_DNA_Rep_Reg"/>
</dbReference>
<dbReference type="InterPro" id="IPR009072">
    <property type="entry name" value="Histone-fold"/>
</dbReference>